<feature type="region of interest" description="Disordered" evidence="1">
    <location>
        <begin position="72"/>
        <end position="97"/>
    </location>
</feature>
<proteinExistence type="predicted"/>
<protein>
    <submittedName>
        <fullName evidence="2">Uncharacterized protein</fullName>
    </submittedName>
</protein>
<organism evidence="2 3">
    <name type="scientific">Cryptococcus neoformans Tu259-1</name>
    <dbReference type="NCBI Taxonomy" id="1230072"/>
    <lineage>
        <taxon>Eukaryota</taxon>
        <taxon>Fungi</taxon>
        <taxon>Dikarya</taxon>
        <taxon>Basidiomycota</taxon>
        <taxon>Agaricomycotina</taxon>
        <taxon>Tremellomycetes</taxon>
        <taxon>Tremellales</taxon>
        <taxon>Cryptococcaceae</taxon>
        <taxon>Cryptococcus</taxon>
        <taxon>Cryptococcus neoformans species complex</taxon>
    </lineage>
</organism>
<dbReference type="EMBL" id="AMKT01000018">
    <property type="protein sequence ID" value="OXG27776.1"/>
    <property type="molecule type" value="Genomic_DNA"/>
</dbReference>
<feature type="compositionally biased region" description="Basic and acidic residues" evidence="1">
    <location>
        <begin position="29"/>
        <end position="46"/>
    </location>
</feature>
<dbReference type="PANTHER" id="PTHR38699">
    <property type="entry name" value="CHROMOSOME 1, WHOLE GENOME SHOTGUN SEQUENCE"/>
    <property type="match status" value="1"/>
</dbReference>
<gene>
    <name evidence="2" type="ORF">C361_01047</name>
</gene>
<dbReference type="OrthoDB" id="2430343at2759"/>
<dbReference type="AlphaFoldDB" id="A0A854QNJ4"/>
<name>A0A854QNJ4_CRYNE</name>
<dbReference type="InterPro" id="IPR013898">
    <property type="entry name" value="Atg43"/>
</dbReference>
<comment type="caution">
    <text evidence="2">The sequence shown here is derived from an EMBL/GenBank/DDBJ whole genome shotgun (WGS) entry which is preliminary data.</text>
</comment>
<feature type="compositionally biased region" description="Polar residues" evidence="1">
    <location>
        <begin position="13"/>
        <end position="25"/>
    </location>
</feature>
<reference evidence="2 3" key="1">
    <citation type="submission" date="2017-06" db="EMBL/GenBank/DDBJ databases">
        <title>Global population genomics of the pathogenic fungus Cryptococcus neoformans var. grubii.</title>
        <authorList>
            <person name="Cuomo C."/>
            <person name="Litvintseva A."/>
            <person name="Chen Y."/>
            <person name="Young S."/>
            <person name="Zeng Q."/>
            <person name="Chapman S."/>
            <person name="Gujja S."/>
            <person name="Saif S."/>
            <person name="Birren B."/>
        </authorList>
    </citation>
    <scope>NUCLEOTIDE SEQUENCE [LARGE SCALE GENOMIC DNA]</scope>
    <source>
        <strain evidence="2 3">Tu259-1</strain>
    </source>
</reference>
<dbReference type="PANTHER" id="PTHR38699:SF1">
    <property type="entry name" value="MITOPHAGY RECEPTOR ATG43"/>
    <property type="match status" value="1"/>
</dbReference>
<sequence>MATLDPSHIPFRSQAQAVHRPSSSPFPDDLPKPSRHDNVRARQEGRKRVKGHMPPLPDLRFEQSFLLSIRPFLKPKPGKGSRSGRREKPEQKVGSGMVQSADRDEVYFWGREVDVDWSSVAWVTIRDQLFAPLVQGALWGWATVLLSATGVALRASLYPARHTVHGRIAGGPGGSTSAAGGGEAVGGEWWRNWVKSWFGSVETAAVI</sequence>
<evidence type="ECO:0000313" key="3">
    <source>
        <dbReference type="Proteomes" id="UP000199727"/>
    </source>
</evidence>
<feature type="region of interest" description="Disordered" evidence="1">
    <location>
        <begin position="1"/>
        <end position="57"/>
    </location>
</feature>
<evidence type="ECO:0000313" key="2">
    <source>
        <dbReference type="EMBL" id="OXG27776.1"/>
    </source>
</evidence>
<dbReference type="GO" id="GO:0000423">
    <property type="term" value="P:mitophagy"/>
    <property type="evidence" value="ECO:0007669"/>
    <property type="project" value="InterPro"/>
</dbReference>
<dbReference type="GO" id="GO:0140580">
    <property type="term" value="F:mitochondrion autophagosome adaptor activity"/>
    <property type="evidence" value="ECO:0007669"/>
    <property type="project" value="InterPro"/>
</dbReference>
<evidence type="ECO:0000256" key="1">
    <source>
        <dbReference type="SAM" id="MobiDB-lite"/>
    </source>
</evidence>
<accession>A0A854QNJ4</accession>
<dbReference type="Proteomes" id="UP000199727">
    <property type="component" value="Unassembled WGS sequence"/>
</dbReference>
<dbReference type="Pfam" id="PF08589">
    <property type="entry name" value="ATG43"/>
    <property type="match status" value="1"/>
</dbReference>